<feature type="compositionally biased region" description="Basic residues" evidence="1">
    <location>
        <begin position="19"/>
        <end position="32"/>
    </location>
</feature>
<comment type="caution">
    <text evidence="2">The sequence shown here is derived from an EMBL/GenBank/DDBJ whole genome shotgun (WGS) entry which is preliminary data.</text>
</comment>
<protein>
    <submittedName>
        <fullName evidence="2">Uncharacterized protein</fullName>
    </submittedName>
</protein>
<dbReference type="AlphaFoldDB" id="A0AA39EXN0"/>
<dbReference type="EMBL" id="JAQQBS010001659">
    <property type="protein sequence ID" value="KAK0157051.1"/>
    <property type="molecule type" value="Genomic_DNA"/>
</dbReference>
<reference evidence="2" key="2">
    <citation type="submission" date="2023-03" db="EMBL/GenBank/DDBJ databases">
        <authorList>
            <person name="Inwood S.N."/>
            <person name="Skelly J.G."/>
            <person name="Guhlin J."/>
            <person name="Harrop T.W.R."/>
            <person name="Goldson S.G."/>
            <person name="Dearden P.K."/>
        </authorList>
    </citation>
    <scope>NUCLEOTIDE SEQUENCE</scope>
    <source>
        <strain evidence="2">Irish</strain>
        <tissue evidence="2">Whole body</tissue>
    </source>
</reference>
<evidence type="ECO:0000313" key="2">
    <source>
        <dbReference type="EMBL" id="KAK0157051.1"/>
    </source>
</evidence>
<accession>A0AA39EXN0</accession>
<organism evidence="2 3">
    <name type="scientific">Microctonus aethiopoides</name>
    <dbReference type="NCBI Taxonomy" id="144406"/>
    <lineage>
        <taxon>Eukaryota</taxon>
        <taxon>Metazoa</taxon>
        <taxon>Ecdysozoa</taxon>
        <taxon>Arthropoda</taxon>
        <taxon>Hexapoda</taxon>
        <taxon>Insecta</taxon>
        <taxon>Pterygota</taxon>
        <taxon>Neoptera</taxon>
        <taxon>Endopterygota</taxon>
        <taxon>Hymenoptera</taxon>
        <taxon>Apocrita</taxon>
        <taxon>Ichneumonoidea</taxon>
        <taxon>Braconidae</taxon>
        <taxon>Euphorinae</taxon>
        <taxon>Microctonus</taxon>
    </lineage>
</organism>
<feature type="region of interest" description="Disordered" evidence="1">
    <location>
        <begin position="1"/>
        <end position="33"/>
    </location>
</feature>
<proteinExistence type="predicted"/>
<sequence length="183" mass="20536">HSNQRHVPNIKESTDRGPKPNKKSTWKPRQHNNKLTTKYGTTIDAVFTRFIENIQSTTFVSYFSYHKPIISFIEYEKQDGDRKMNKQINIKILEDMKKKIDVMMEFIKSSSGPENLTSASILSPSSSPPSPPPPLPLPSPPLSPLASPPPSISPPASIPSVNSEMPKRWARGRSRGRMNPFGN</sequence>
<evidence type="ECO:0000313" key="3">
    <source>
        <dbReference type="Proteomes" id="UP001168990"/>
    </source>
</evidence>
<feature type="non-terminal residue" evidence="2">
    <location>
        <position position="183"/>
    </location>
</feature>
<reference evidence="2" key="1">
    <citation type="journal article" date="2023" name="bioRxiv">
        <title>Scaffold-level genome assemblies of two parasitoid biocontrol wasps reveal the parthenogenesis mechanism and an associated novel virus.</title>
        <authorList>
            <person name="Inwood S."/>
            <person name="Skelly J."/>
            <person name="Guhlin J."/>
            <person name="Harrop T."/>
            <person name="Goldson S."/>
            <person name="Dearden P."/>
        </authorList>
    </citation>
    <scope>NUCLEOTIDE SEQUENCE</scope>
    <source>
        <strain evidence="2">Irish</strain>
        <tissue evidence="2">Whole body</tissue>
    </source>
</reference>
<name>A0AA39EXN0_9HYME</name>
<dbReference type="Proteomes" id="UP001168990">
    <property type="component" value="Unassembled WGS sequence"/>
</dbReference>
<keyword evidence="3" id="KW-1185">Reference proteome</keyword>
<feature type="compositionally biased region" description="Pro residues" evidence="1">
    <location>
        <begin position="126"/>
        <end position="157"/>
    </location>
</feature>
<evidence type="ECO:0000256" key="1">
    <source>
        <dbReference type="SAM" id="MobiDB-lite"/>
    </source>
</evidence>
<feature type="region of interest" description="Disordered" evidence="1">
    <location>
        <begin position="111"/>
        <end position="183"/>
    </location>
</feature>
<gene>
    <name evidence="2" type="ORF">PV328_011956</name>
</gene>